<organism evidence="1 2">
    <name type="scientific">Paralvinella palmiformis</name>
    <dbReference type="NCBI Taxonomy" id="53620"/>
    <lineage>
        <taxon>Eukaryota</taxon>
        <taxon>Metazoa</taxon>
        <taxon>Spiralia</taxon>
        <taxon>Lophotrochozoa</taxon>
        <taxon>Annelida</taxon>
        <taxon>Polychaeta</taxon>
        <taxon>Sedentaria</taxon>
        <taxon>Canalipalpata</taxon>
        <taxon>Terebellida</taxon>
        <taxon>Terebelliformia</taxon>
        <taxon>Alvinellidae</taxon>
        <taxon>Paralvinella</taxon>
    </lineage>
</organism>
<reference evidence="1" key="1">
    <citation type="journal article" date="2023" name="Mol. Biol. Evol.">
        <title>Third-Generation Sequencing Reveals the Adaptive Role of the Epigenome in Three Deep-Sea Polychaetes.</title>
        <authorList>
            <person name="Perez M."/>
            <person name="Aroh O."/>
            <person name="Sun Y."/>
            <person name="Lan Y."/>
            <person name="Juniper S.K."/>
            <person name="Young C.R."/>
            <person name="Angers B."/>
            <person name="Qian P.Y."/>
        </authorList>
    </citation>
    <scope>NUCLEOTIDE SEQUENCE</scope>
    <source>
        <strain evidence="1">P08H-3</strain>
    </source>
</reference>
<name>A0AAD9IYQ3_9ANNE</name>
<dbReference type="Proteomes" id="UP001208570">
    <property type="component" value="Unassembled WGS sequence"/>
</dbReference>
<dbReference type="EMBL" id="JAODUP010000883">
    <property type="protein sequence ID" value="KAK2143042.1"/>
    <property type="molecule type" value="Genomic_DNA"/>
</dbReference>
<comment type="caution">
    <text evidence="1">The sequence shown here is derived from an EMBL/GenBank/DDBJ whole genome shotgun (WGS) entry which is preliminary data.</text>
</comment>
<protein>
    <recommendedName>
        <fullName evidence="3">VWFD domain-containing protein</fullName>
    </recommendedName>
</protein>
<gene>
    <name evidence="1" type="ORF">LSH36_883g00008</name>
</gene>
<accession>A0AAD9IYQ3</accession>
<dbReference type="AlphaFoldDB" id="A0AAD9IYQ3"/>
<proteinExistence type="predicted"/>
<evidence type="ECO:0008006" key="3">
    <source>
        <dbReference type="Google" id="ProtNLM"/>
    </source>
</evidence>
<evidence type="ECO:0000313" key="1">
    <source>
        <dbReference type="EMBL" id="KAK2143042.1"/>
    </source>
</evidence>
<keyword evidence="2" id="KW-1185">Reference proteome</keyword>
<evidence type="ECO:0000313" key="2">
    <source>
        <dbReference type="Proteomes" id="UP001208570"/>
    </source>
</evidence>
<sequence>MFICVCTRKGVRTDACMYGHTNAAFLDASFYTRNYQCIFPDLTCLCAGSGDPTVVSYDGSAKLITSATKTLLSRWDTDNKDICKFQLRVVTKEDIDGQQSDLHIDWAGFGFGVHPKNPQKFKNNFLFANDLSGAGKVAIRGHHMKPMKIIDFSADTTFCYQPPKHDCCIWAVTKKNDHMFELRSDCCPYAFNWMPSGLTTEWQLYVSDGQKYLDGTMEGMCSDCDGDVINDWTKCFDSSILALESASLPVISKSCIDGKHHGNHPNGGTKLGP</sequence>